<name>A0A8J2PRD5_9HEXA</name>
<feature type="signal peptide" evidence="1">
    <location>
        <begin position="1"/>
        <end position="15"/>
    </location>
</feature>
<sequence length="24" mass="2686">MKVFIFCCLLAATLAAEDRKNVTK</sequence>
<accession>A0A8J2PRD5</accession>
<evidence type="ECO:0000313" key="2">
    <source>
        <dbReference type="EMBL" id="CAG7830699.1"/>
    </source>
</evidence>
<dbReference type="AlphaFoldDB" id="A0A8J2PRD5"/>
<feature type="chain" id="PRO_5035214279" evidence="1">
    <location>
        <begin position="16"/>
        <end position="24"/>
    </location>
</feature>
<evidence type="ECO:0000313" key="3">
    <source>
        <dbReference type="Proteomes" id="UP000708208"/>
    </source>
</evidence>
<feature type="non-terminal residue" evidence="2">
    <location>
        <position position="1"/>
    </location>
</feature>
<protein>
    <submittedName>
        <fullName evidence="2">Uncharacterized protein</fullName>
    </submittedName>
</protein>
<dbReference type="Proteomes" id="UP000708208">
    <property type="component" value="Unassembled WGS sequence"/>
</dbReference>
<keyword evidence="3" id="KW-1185">Reference proteome</keyword>
<keyword evidence="1" id="KW-0732">Signal</keyword>
<gene>
    <name evidence="2" type="ORF">AFUS01_LOCUS40486</name>
</gene>
<comment type="caution">
    <text evidence="2">The sequence shown here is derived from an EMBL/GenBank/DDBJ whole genome shotgun (WGS) entry which is preliminary data.</text>
</comment>
<reference evidence="2" key="1">
    <citation type="submission" date="2021-06" db="EMBL/GenBank/DDBJ databases">
        <authorList>
            <person name="Hodson N. C."/>
            <person name="Mongue J. A."/>
            <person name="Jaron S. K."/>
        </authorList>
    </citation>
    <scope>NUCLEOTIDE SEQUENCE</scope>
</reference>
<organism evidence="2 3">
    <name type="scientific">Allacma fusca</name>
    <dbReference type="NCBI Taxonomy" id="39272"/>
    <lineage>
        <taxon>Eukaryota</taxon>
        <taxon>Metazoa</taxon>
        <taxon>Ecdysozoa</taxon>
        <taxon>Arthropoda</taxon>
        <taxon>Hexapoda</taxon>
        <taxon>Collembola</taxon>
        <taxon>Symphypleona</taxon>
        <taxon>Sminthuridae</taxon>
        <taxon>Allacma</taxon>
    </lineage>
</organism>
<dbReference type="EMBL" id="CAJVCH010557188">
    <property type="protein sequence ID" value="CAG7830699.1"/>
    <property type="molecule type" value="Genomic_DNA"/>
</dbReference>
<proteinExistence type="predicted"/>
<evidence type="ECO:0000256" key="1">
    <source>
        <dbReference type="SAM" id="SignalP"/>
    </source>
</evidence>